<evidence type="ECO:0000256" key="7">
    <source>
        <dbReference type="SAM" id="MobiDB-lite"/>
    </source>
</evidence>
<evidence type="ECO:0000256" key="1">
    <source>
        <dbReference type="ARBA" id="ARBA00004191"/>
    </source>
</evidence>
<sequence>MQITLALATLATVASAAIGSSPTASAPAGCSTSYSGAFEITILNSTTPRQSTTCGQAGYLTVTLADSILKDSQNRQGEIVANYQFQFDNPLQSGAVYTQGFSVCNNGSLALGGSNIFWECQTSDGPGIGTYYNLYSQSTGAQCEPILINIIPCDDSSSTSTGVVGQSSDGQPTGTSVGSVVSQITDGQPQATGTPGSITTAPVSQISDGQPQGTTIAPKPTGCVVSQISDGQIQFITSCPTPTPTPACVVSQISDGQVQYTSCASTLVTSAPVSQISDGQIQATTATSAPVSQISDGQIQATTATSAPVSQISDGQIQATTSAPSVASTSLAVVSQISDGQPQAPNATSTPLQVTGNSATSLNIASTFAAVMVGFAAMLLL</sequence>
<dbReference type="GO" id="GO:0031505">
    <property type="term" value="P:fungal-type cell wall organization"/>
    <property type="evidence" value="ECO:0007669"/>
    <property type="project" value="UniProtKB-ARBA"/>
</dbReference>
<evidence type="ECO:0000256" key="8">
    <source>
        <dbReference type="SAM" id="SignalP"/>
    </source>
</evidence>
<dbReference type="GO" id="GO:0005199">
    <property type="term" value="F:structural constituent of cell wall"/>
    <property type="evidence" value="ECO:0007669"/>
    <property type="project" value="InterPro"/>
</dbReference>
<feature type="signal peptide" evidence="8">
    <location>
        <begin position="1"/>
        <end position="16"/>
    </location>
</feature>
<organism evidence="10 11">
    <name type="scientific">Mollisia scopiformis</name>
    <name type="common">Conifer needle endophyte fungus</name>
    <name type="synonym">Phialocephala scopiformis</name>
    <dbReference type="NCBI Taxonomy" id="149040"/>
    <lineage>
        <taxon>Eukaryota</taxon>
        <taxon>Fungi</taxon>
        <taxon>Dikarya</taxon>
        <taxon>Ascomycota</taxon>
        <taxon>Pezizomycotina</taxon>
        <taxon>Leotiomycetes</taxon>
        <taxon>Helotiales</taxon>
        <taxon>Mollisiaceae</taxon>
        <taxon>Mollisia</taxon>
    </lineage>
</organism>
<dbReference type="AlphaFoldDB" id="A0A132BBV5"/>
<reference evidence="10 11" key="1">
    <citation type="submission" date="2015-10" db="EMBL/GenBank/DDBJ databases">
        <title>Full genome of DAOMC 229536 Phialocephala scopiformis, a fungal endophyte of spruce producing the potent anti-insectan compound rugulosin.</title>
        <authorList>
            <consortium name="DOE Joint Genome Institute"/>
            <person name="Walker A.K."/>
            <person name="Frasz S.L."/>
            <person name="Seifert K.A."/>
            <person name="Miller J.D."/>
            <person name="Mondo S.J."/>
            <person name="Labutti K."/>
            <person name="Lipzen A."/>
            <person name="Dockter R."/>
            <person name="Kennedy M."/>
            <person name="Grigoriev I.V."/>
            <person name="Spatafora J.W."/>
        </authorList>
    </citation>
    <scope>NUCLEOTIDE SEQUENCE [LARGE SCALE GENOMIC DNA]</scope>
    <source>
        <strain evidence="10 11">CBS 120377</strain>
    </source>
</reference>
<evidence type="ECO:0000313" key="11">
    <source>
        <dbReference type="Proteomes" id="UP000070700"/>
    </source>
</evidence>
<dbReference type="Proteomes" id="UP000070700">
    <property type="component" value="Unassembled WGS sequence"/>
</dbReference>
<dbReference type="PROSITE" id="PS50256">
    <property type="entry name" value="PIR_REPEAT_2"/>
    <property type="match status" value="7"/>
</dbReference>
<evidence type="ECO:0000313" key="10">
    <source>
        <dbReference type="EMBL" id="KUJ09489.1"/>
    </source>
</evidence>
<dbReference type="PANTHER" id="PTHR47254">
    <property type="entry name" value="CELL WALL MANNOPROTEIN CIS3-RELATED"/>
    <property type="match status" value="1"/>
</dbReference>
<dbReference type="PROSITE" id="PS00929">
    <property type="entry name" value="PIR_REPEAT_1"/>
    <property type="match status" value="1"/>
</dbReference>
<protein>
    <recommendedName>
        <fullName evidence="9">Cell wall mannoprotein PIR1-like C-terminal domain-containing protein</fullName>
    </recommendedName>
</protein>
<evidence type="ECO:0000256" key="2">
    <source>
        <dbReference type="ARBA" id="ARBA00022512"/>
    </source>
</evidence>
<evidence type="ECO:0000256" key="5">
    <source>
        <dbReference type="ARBA" id="ARBA00022737"/>
    </source>
</evidence>
<dbReference type="GeneID" id="28819749"/>
<dbReference type="RefSeq" id="XP_018063844.1">
    <property type="nucleotide sequence ID" value="XM_018210023.1"/>
</dbReference>
<dbReference type="GO" id="GO:0009277">
    <property type="term" value="C:fungal-type cell wall"/>
    <property type="evidence" value="ECO:0007669"/>
    <property type="project" value="TreeGrafter"/>
</dbReference>
<evidence type="ECO:0000259" key="9">
    <source>
        <dbReference type="Pfam" id="PF22799"/>
    </source>
</evidence>
<dbReference type="Pfam" id="PF00399">
    <property type="entry name" value="PIR"/>
    <property type="match status" value="7"/>
</dbReference>
<dbReference type="InterPro" id="IPR051153">
    <property type="entry name" value="Yeast_CWMannoprotein_PIR"/>
</dbReference>
<feature type="region of interest" description="Disordered" evidence="7">
    <location>
        <begin position="159"/>
        <end position="180"/>
    </location>
</feature>
<evidence type="ECO:0000256" key="3">
    <source>
        <dbReference type="ARBA" id="ARBA00022525"/>
    </source>
</evidence>
<keyword evidence="2" id="KW-0134">Cell wall</keyword>
<dbReference type="EMBL" id="KQ947432">
    <property type="protein sequence ID" value="KUJ09489.1"/>
    <property type="molecule type" value="Genomic_DNA"/>
</dbReference>
<accession>A0A132BBV5</accession>
<keyword evidence="3" id="KW-0964">Secreted</keyword>
<dbReference type="InterPro" id="IPR054508">
    <property type="entry name" value="PIR1-like_C"/>
</dbReference>
<dbReference type="PANTHER" id="PTHR47254:SF1">
    <property type="entry name" value="CELL WALL MANNOPROTEIN CIS3-RELATED"/>
    <property type="match status" value="1"/>
</dbReference>
<evidence type="ECO:0000256" key="6">
    <source>
        <dbReference type="ARBA" id="ARBA00038219"/>
    </source>
</evidence>
<proteinExistence type="inferred from homology"/>
<dbReference type="InParanoid" id="A0A132BBV5"/>
<comment type="similarity">
    <text evidence="6">Belongs to the PIR protein family.</text>
</comment>
<feature type="compositionally biased region" description="Low complexity" evidence="7">
    <location>
        <begin position="159"/>
        <end position="171"/>
    </location>
</feature>
<feature type="domain" description="Cell wall mannoprotein PIR1-like C-terminal" evidence="9">
    <location>
        <begin position="68"/>
        <end position="146"/>
    </location>
</feature>
<dbReference type="Pfam" id="PF22799">
    <property type="entry name" value="PIR1-like_C"/>
    <property type="match status" value="1"/>
</dbReference>
<evidence type="ECO:0000256" key="4">
    <source>
        <dbReference type="ARBA" id="ARBA00022729"/>
    </source>
</evidence>
<dbReference type="KEGG" id="psco:LY89DRAFT_598147"/>
<keyword evidence="4 8" id="KW-0732">Signal</keyword>
<feature type="chain" id="PRO_5007288115" description="Cell wall mannoprotein PIR1-like C-terminal domain-containing protein" evidence="8">
    <location>
        <begin position="17"/>
        <end position="381"/>
    </location>
</feature>
<dbReference type="OrthoDB" id="5415592at2759"/>
<gene>
    <name evidence="10" type="ORF">LY89DRAFT_598147</name>
</gene>
<name>A0A132BBV5_MOLSC</name>
<keyword evidence="11" id="KW-1185">Reference proteome</keyword>
<keyword evidence="5" id="KW-0677">Repeat</keyword>
<dbReference type="InterPro" id="IPR000420">
    <property type="entry name" value="Yeast_PIR_rpt"/>
</dbReference>
<comment type="subcellular location">
    <subcellularLocation>
        <location evidence="1">Secreted</location>
        <location evidence="1">Cell wall</location>
    </subcellularLocation>
</comment>